<proteinExistence type="predicted"/>
<dbReference type="AlphaFoldDB" id="A0A382TQF9"/>
<dbReference type="PANTHER" id="PTHR43365:SF1">
    <property type="entry name" value="ACETYL-COA C-ACYLTRANSFERASE"/>
    <property type="match status" value="1"/>
</dbReference>
<sequence>MRDVVIVDSVRTGLAKSFRGTFNLTRPDDMVAHCIDSLLARNSQIDPAEVEDVIVGAASQTGEQGGNLARLAVILSKLPVTVAGSTISRACSSGLNSIAFAANQIASGCS</sequence>
<dbReference type="PROSITE" id="PS00098">
    <property type="entry name" value="THIOLASE_1"/>
    <property type="match status" value="1"/>
</dbReference>
<dbReference type="SUPFAM" id="SSF53901">
    <property type="entry name" value="Thiolase-like"/>
    <property type="match status" value="1"/>
</dbReference>
<organism evidence="3">
    <name type="scientific">marine metagenome</name>
    <dbReference type="NCBI Taxonomy" id="408172"/>
    <lineage>
        <taxon>unclassified sequences</taxon>
        <taxon>metagenomes</taxon>
        <taxon>ecological metagenomes</taxon>
    </lineage>
</organism>
<dbReference type="PANTHER" id="PTHR43365">
    <property type="entry name" value="BLR7806 PROTEIN"/>
    <property type="match status" value="1"/>
</dbReference>
<reference evidence="3" key="1">
    <citation type="submission" date="2018-05" db="EMBL/GenBank/DDBJ databases">
        <authorList>
            <person name="Lanie J.A."/>
            <person name="Ng W.-L."/>
            <person name="Kazmierczak K.M."/>
            <person name="Andrzejewski T.M."/>
            <person name="Davidsen T.M."/>
            <person name="Wayne K.J."/>
            <person name="Tettelin H."/>
            <person name="Glass J.I."/>
            <person name="Rusch D."/>
            <person name="Podicherti R."/>
            <person name="Tsui H.-C.T."/>
            <person name="Winkler M.E."/>
        </authorList>
    </citation>
    <scope>NUCLEOTIDE SEQUENCE</scope>
</reference>
<evidence type="ECO:0000313" key="3">
    <source>
        <dbReference type="EMBL" id="SVD24183.1"/>
    </source>
</evidence>
<dbReference type="EMBL" id="UINC01138313">
    <property type="protein sequence ID" value="SVD24183.1"/>
    <property type="molecule type" value="Genomic_DNA"/>
</dbReference>
<dbReference type="InterPro" id="IPR020615">
    <property type="entry name" value="Thiolase_acyl_enz_int_AS"/>
</dbReference>
<dbReference type="Pfam" id="PF00108">
    <property type="entry name" value="Thiolase_N"/>
    <property type="match status" value="1"/>
</dbReference>
<dbReference type="Gene3D" id="3.40.47.10">
    <property type="match status" value="1"/>
</dbReference>
<accession>A0A382TQF9</accession>
<feature type="domain" description="Thiolase N-terminal" evidence="2">
    <location>
        <begin position="4"/>
        <end position="108"/>
    </location>
</feature>
<dbReference type="InterPro" id="IPR020616">
    <property type="entry name" value="Thiolase_N"/>
</dbReference>
<keyword evidence="1" id="KW-0808">Transferase</keyword>
<dbReference type="InterPro" id="IPR016039">
    <property type="entry name" value="Thiolase-like"/>
</dbReference>
<evidence type="ECO:0000259" key="2">
    <source>
        <dbReference type="Pfam" id="PF00108"/>
    </source>
</evidence>
<name>A0A382TQF9_9ZZZZ</name>
<feature type="non-terminal residue" evidence="3">
    <location>
        <position position="110"/>
    </location>
</feature>
<protein>
    <recommendedName>
        <fullName evidence="2">Thiolase N-terminal domain-containing protein</fullName>
    </recommendedName>
</protein>
<gene>
    <name evidence="3" type="ORF">METZ01_LOCUS377037</name>
</gene>
<dbReference type="GO" id="GO:0016747">
    <property type="term" value="F:acyltransferase activity, transferring groups other than amino-acyl groups"/>
    <property type="evidence" value="ECO:0007669"/>
    <property type="project" value="InterPro"/>
</dbReference>
<evidence type="ECO:0000256" key="1">
    <source>
        <dbReference type="ARBA" id="ARBA00022679"/>
    </source>
</evidence>